<accession>A0AA88X2B4</accession>
<comment type="caution">
    <text evidence="2">The sequence shown here is derived from an EMBL/GenBank/DDBJ whole genome shotgun (WGS) entry which is preliminary data.</text>
</comment>
<reference evidence="2" key="1">
    <citation type="submission" date="2022-12" db="EMBL/GenBank/DDBJ databases">
        <title>Draft genome assemblies for two species of Escallonia (Escalloniales).</title>
        <authorList>
            <person name="Chanderbali A."/>
            <person name="Dervinis C."/>
            <person name="Anghel I."/>
            <person name="Soltis D."/>
            <person name="Soltis P."/>
            <person name="Zapata F."/>
        </authorList>
    </citation>
    <scope>NUCLEOTIDE SEQUENCE</scope>
    <source>
        <strain evidence="2">UCBG64.0493</strain>
        <tissue evidence="2">Leaf</tissue>
    </source>
</reference>
<proteinExistence type="predicted"/>
<gene>
    <name evidence="2" type="ORF">RJ639_029879</name>
</gene>
<protein>
    <recommendedName>
        <fullName evidence="1">Reverse transcriptase Ty1/copia-type domain-containing protein</fullName>
    </recommendedName>
</protein>
<organism evidence="2 3">
    <name type="scientific">Escallonia herrerae</name>
    <dbReference type="NCBI Taxonomy" id="1293975"/>
    <lineage>
        <taxon>Eukaryota</taxon>
        <taxon>Viridiplantae</taxon>
        <taxon>Streptophyta</taxon>
        <taxon>Embryophyta</taxon>
        <taxon>Tracheophyta</taxon>
        <taxon>Spermatophyta</taxon>
        <taxon>Magnoliopsida</taxon>
        <taxon>eudicotyledons</taxon>
        <taxon>Gunneridae</taxon>
        <taxon>Pentapetalae</taxon>
        <taxon>asterids</taxon>
        <taxon>campanulids</taxon>
        <taxon>Escalloniales</taxon>
        <taxon>Escalloniaceae</taxon>
        <taxon>Escallonia</taxon>
    </lineage>
</organism>
<dbReference type="Pfam" id="PF07727">
    <property type="entry name" value="RVT_2"/>
    <property type="match status" value="1"/>
</dbReference>
<dbReference type="Proteomes" id="UP001188597">
    <property type="component" value="Unassembled WGS sequence"/>
</dbReference>
<evidence type="ECO:0000313" key="3">
    <source>
        <dbReference type="Proteomes" id="UP001188597"/>
    </source>
</evidence>
<evidence type="ECO:0000259" key="1">
    <source>
        <dbReference type="Pfam" id="PF07727"/>
    </source>
</evidence>
<dbReference type="EMBL" id="JAVXUP010000100">
    <property type="protein sequence ID" value="KAK3038291.1"/>
    <property type="molecule type" value="Genomic_DNA"/>
</dbReference>
<feature type="domain" description="Reverse transcriptase Ty1/copia-type" evidence="1">
    <location>
        <begin position="6"/>
        <end position="74"/>
    </location>
</feature>
<name>A0AA88X2B4_9ASTE</name>
<dbReference type="InterPro" id="IPR013103">
    <property type="entry name" value="RVT_2"/>
</dbReference>
<sequence length="79" mass="8691">MHEKFTSVMLANGYVANGGDICIFNKFRGGSGVLICLYVDDILIFGTNIDRINEAKNLLTSNFSMNDLGEVDVILESRS</sequence>
<keyword evidence="3" id="KW-1185">Reference proteome</keyword>
<evidence type="ECO:0000313" key="2">
    <source>
        <dbReference type="EMBL" id="KAK3038291.1"/>
    </source>
</evidence>
<dbReference type="AlphaFoldDB" id="A0AA88X2B4"/>